<gene>
    <name evidence="1" type="ORF">SAE02_48040</name>
</gene>
<reference evidence="1 2" key="1">
    <citation type="submission" date="2019-07" db="EMBL/GenBank/DDBJ databases">
        <title>Whole genome shotgun sequence of Skermanella aerolata NBRC 106429.</title>
        <authorList>
            <person name="Hosoyama A."/>
            <person name="Uohara A."/>
            <person name="Ohji S."/>
            <person name="Ichikawa N."/>
        </authorList>
    </citation>
    <scope>NUCLEOTIDE SEQUENCE [LARGE SCALE GENOMIC DNA]</scope>
    <source>
        <strain evidence="1 2">NBRC 106429</strain>
    </source>
</reference>
<evidence type="ECO:0000313" key="2">
    <source>
        <dbReference type="Proteomes" id="UP000321523"/>
    </source>
</evidence>
<evidence type="ECO:0000313" key="1">
    <source>
        <dbReference type="EMBL" id="GEO40656.1"/>
    </source>
</evidence>
<dbReference type="EMBL" id="BJYZ01000022">
    <property type="protein sequence ID" value="GEO40656.1"/>
    <property type="molecule type" value="Genomic_DNA"/>
</dbReference>
<comment type="caution">
    <text evidence="1">The sequence shown here is derived from an EMBL/GenBank/DDBJ whole genome shotgun (WGS) entry which is preliminary data.</text>
</comment>
<accession>A0A512DW38</accession>
<proteinExistence type="predicted"/>
<keyword evidence="2" id="KW-1185">Reference proteome</keyword>
<name>A0A512DW38_9PROT</name>
<dbReference type="Proteomes" id="UP000321523">
    <property type="component" value="Unassembled WGS sequence"/>
</dbReference>
<protein>
    <submittedName>
        <fullName evidence="1">Uncharacterized protein</fullName>
    </submittedName>
</protein>
<organism evidence="1 2">
    <name type="scientific">Skermanella aerolata</name>
    <dbReference type="NCBI Taxonomy" id="393310"/>
    <lineage>
        <taxon>Bacteria</taxon>
        <taxon>Pseudomonadati</taxon>
        <taxon>Pseudomonadota</taxon>
        <taxon>Alphaproteobacteria</taxon>
        <taxon>Rhodospirillales</taxon>
        <taxon>Azospirillaceae</taxon>
        <taxon>Skermanella</taxon>
    </lineage>
</organism>
<sequence length="150" mass="17439">MRLPAWTDSWADEPAIHLPDMPAEIVDRLPAAVAQARSDLAPGDAGEILAALTTLASRRGFPLPDDIALEMDVEVMAGWPRDLWRKAFRAVWEQFAYRRLPEVADFRKYIAADLEERRSRLDRLESLRLKLETVRLKRQWDEETRARRCR</sequence>
<dbReference type="AlphaFoldDB" id="A0A512DW38"/>